<protein>
    <submittedName>
        <fullName evidence="1">Uncharacterized protein</fullName>
    </submittedName>
</protein>
<proteinExistence type="predicted"/>
<evidence type="ECO:0000313" key="1">
    <source>
        <dbReference type="EMBL" id="KAI3369521.1"/>
    </source>
</evidence>
<dbReference type="EMBL" id="CM041537">
    <property type="protein sequence ID" value="KAI3369521.1"/>
    <property type="molecule type" value="Genomic_DNA"/>
</dbReference>
<name>A0ACB8WNW5_9TELE</name>
<keyword evidence="2" id="KW-1185">Reference proteome</keyword>
<gene>
    <name evidence="1" type="ORF">L3Q82_007731</name>
</gene>
<evidence type="ECO:0000313" key="2">
    <source>
        <dbReference type="Proteomes" id="UP000831701"/>
    </source>
</evidence>
<organism evidence="1 2">
    <name type="scientific">Scortum barcoo</name>
    <name type="common">barcoo grunter</name>
    <dbReference type="NCBI Taxonomy" id="214431"/>
    <lineage>
        <taxon>Eukaryota</taxon>
        <taxon>Metazoa</taxon>
        <taxon>Chordata</taxon>
        <taxon>Craniata</taxon>
        <taxon>Vertebrata</taxon>
        <taxon>Euteleostomi</taxon>
        <taxon>Actinopterygii</taxon>
        <taxon>Neopterygii</taxon>
        <taxon>Teleostei</taxon>
        <taxon>Neoteleostei</taxon>
        <taxon>Acanthomorphata</taxon>
        <taxon>Eupercaria</taxon>
        <taxon>Centrarchiformes</taxon>
        <taxon>Terapontoidei</taxon>
        <taxon>Terapontidae</taxon>
        <taxon>Scortum</taxon>
    </lineage>
</organism>
<comment type="caution">
    <text evidence="1">The sequence shown here is derived from an EMBL/GenBank/DDBJ whole genome shotgun (WGS) entry which is preliminary data.</text>
</comment>
<reference evidence="1" key="1">
    <citation type="submission" date="2022-04" db="EMBL/GenBank/DDBJ databases">
        <title>Jade perch genome.</title>
        <authorList>
            <person name="Chao B."/>
        </authorList>
    </citation>
    <scope>NUCLEOTIDE SEQUENCE</scope>
    <source>
        <strain evidence="1">CB-2022</strain>
    </source>
</reference>
<accession>A0ACB8WNW5</accession>
<dbReference type="Proteomes" id="UP000831701">
    <property type="component" value="Chromosome 7"/>
</dbReference>
<sequence length="1061" mass="115804">MFKTITRLLFGGDEKTPEDVKSGDVVEEGWLVVSHQEAENQDAELTDNKPSNSALRGDTAANMETDNRFTYLPVFPFSVLDPEPKAQSSSSSNNASRAIASYYISQPKALDEVTQLICIQKAKAWTHHLSHLPKEIPLEQLASGSPQLLDSGLSNHEETDEHCSCQDTHRVYAVLITFALGVTAALILHVCMGEGLVFARRGVLVSDHEHCTGLGHRVLQNGGSSVDAAITAALCLGVVHPHVSGVGGGGVMLVHDIHKNETRVINFQGTAPETLKEEMLENASELKVGLSVGVPGMLKGLHLAHSLYGSLLWEDVVTRATAVAKEGFNVSFGLAEAISKIKGEQLSQRFSDMFLPDGHALRPGSFLRMPGLAGVLEAGLSNFYDGNFSQEMEDEVRARGGVLNRASISNYSVQVEQPMEGLYNEFIVRAPPPPSTGAALILALSFLQGIHLNQKNSTENQTHHLIAETLKAALAMARVLGDPKYNSSVNELLSDMLSTLSRPFGSRILTQSGVILNSLILGFLWPNKARGQFLTNQKNRVEPGKRPLSSLMPIIVVPGCHKCGTYMALSSSGGQQSLSQVIQLQPRTAADTSGREGGEGEWALSVTCKSQLIDRWGIKGFPMEPKAVVKEKFFIVIRGKSRKGFCRGCIGQVQAETPRGELMGLMYSGASNAGSPKSGGVVRREDTYPLTRHQAQLLLFVWPATKRLELLCNPQLFSAICGLSQDDLVVVRYKKGHMPGLVKNLMQIGRKESRDDMHMLGFEVEFVVGEDTFLDCLFAASWCRVKPKDNDHNLSTKNRAPLPLFSAADIVQVVPSYSVPLGLHWKDSHCGGLNRKAVTRINSMPPSIDSRARQVRETQSVIQSQSLSIRVPLELESMVEVVSNSGITVYGVVRWLGVPGGKTEEWAGIELDYEVYGCSDGKYGGQRYFTCKGGRALFVPVTKCSPDSRFVHTSTGKETAKSTETLPVIPHKLTTKLFHLSFNSTLCDWLLDFLTGRPQSVRIGSLVSGRITVNTGTTQGCALSPVLYSLFTHDCVASHKDNTILKFADDTDRHRPDLLRR</sequence>